<dbReference type="SUPFAM" id="SSF47384">
    <property type="entry name" value="Homodimeric domain of signal transducing histidine kinase"/>
    <property type="match status" value="1"/>
</dbReference>
<reference evidence="11 12" key="1">
    <citation type="submission" date="2019-02" db="EMBL/GenBank/DDBJ databases">
        <title>Deep-cultivation of Planctomycetes and their phenomic and genomic characterization uncovers novel biology.</title>
        <authorList>
            <person name="Wiegand S."/>
            <person name="Jogler M."/>
            <person name="Boedeker C."/>
            <person name="Pinto D."/>
            <person name="Vollmers J."/>
            <person name="Rivas-Marin E."/>
            <person name="Kohn T."/>
            <person name="Peeters S.H."/>
            <person name="Heuer A."/>
            <person name="Rast P."/>
            <person name="Oberbeckmann S."/>
            <person name="Bunk B."/>
            <person name="Jeske O."/>
            <person name="Meyerdierks A."/>
            <person name="Storesund J.E."/>
            <person name="Kallscheuer N."/>
            <person name="Luecker S."/>
            <person name="Lage O.M."/>
            <person name="Pohl T."/>
            <person name="Merkel B.J."/>
            <person name="Hornburger P."/>
            <person name="Mueller R.-W."/>
            <person name="Bruemmer F."/>
            <person name="Labrenz M."/>
            <person name="Spormann A.M."/>
            <person name="Op den Camp H."/>
            <person name="Overmann J."/>
            <person name="Amann R."/>
            <person name="Jetten M.S.M."/>
            <person name="Mascher T."/>
            <person name="Medema M.H."/>
            <person name="Devos D.P."/>
            <person name="Kaster A.-K."/>
            <person name="Ovreas L."/>
            <person name="Rohde M."/>
            <person name="Galperin M.Y."/>
            <person name="Jogler C."/>
        </authorList>
    </citation>
    <scope>NUCLEOTIDE SEQUENCE [LARGE SCALE GENOMIC DNA]</scope>
    <source>
        <strain evidence="11 12">FF011L</strain>
    </source>
</reference>
<feature type="domain" description="Response regulatory" evidence="10">
    <location>
        <begin position="11"/>
        <end position="158"/>
    </location>
</feature>
<dbReference type="SUPFAM" id="SSF52172">
    <property type="entry name" value="CheY-like"/>
    <property type="match status" value="1"/>
</dbReference>
<keyword evidence="5" id="KW-0418">Kinase</keyword>
<dbReference type="InterPro" id="IPR035965">
    <property type="entry name" value="PAS-like_dom_sf"/>
</dbReference>
<evidence type="ECO:0000256" key="7">
    <source>
        <dbReference type="ARBA" id="ARBA00023012"/>
    </source>
</evidence>
<feature type="modified residue" description="4-aspartylphosphate" evidence="8">
    <location>
        <position position="89"/>
    </location>
</feature>
<evidence type="ECO:0000259" key="9">
    <source>
        <dbReference type="PROSITE" id="PS50109"/>
    </source>
</evidence>
<dbReference type="Gene3D" id="3.40.50.2300">
    <property type="match status" value="1"/>
</dbReference>
<sequence length="615" mass="67961">MAQADSTNLNRILVIDDNPAIHDDFRKILQGGRDEFALEAAEAAIFGESVSSLEKNVYEVDSAYQGEEGLRKVLSAIESGRPYGLAFVDMRMPPGWDGIQTIQKIWSVAPSLNVVICTAFTDYTWPEIIDQLGISDRMLILKKPFDNCEVAQLAATLTKRTMLEAENKAYRKRLEDRVEEQSVSLTKTAGLLSQSKEFLQSTLDALTTQVAIIDSRGIILALNAAWESTAPGGSPLASGECVVGANYLTICKSVPEPFRQQVAPLVQHLEAIIANQKDSLFREYKDVTKPSGSHWYTVRAARFHDADETRIVVSHDNVTEYKQLQAQLAQAQKLESIGQIAAGIAHEINSPMQYIGDNIECLQEWAESYFQIRSGDTEPSRVESLQEKIRASLEDCKDGYQRVTGITQAMKQFSHPGKNQKESTDINELVRSAATITRNRWKYVADLTLDLGDRPLHLTCNIAGVNQVLLNLIVNASDAIAEKYGDNPEHKGTLQIRTIDHADVVEIQIADSGAGIPATWLGRVFDPFFTTKDVGKGTGQGLTICYDVVVNVHHGELSVESEPGQGTVFTVLLPKQPVEEPEIEFFQESTSQPFEEVEPAFAEACQWGDTEDLIG</sequence>
<dbReference type="Gene3D" id="3.30.565.10">
    <property type="entry name" value="Histidine kinase-like ATPase, C-terminal domain"/>
    <property type="match status" value="1"/>
</dbReference>
<dbReference type="SUPFAM" id="SSF55874">
    <property type="entry name" value="ATPase domain of HSP90 chaperone/DNA topoisomerase II/histidine kinase"/>
    <property type="match status" value="1"/>
</dbReference>
<dbReference type="PANTHER" id="PTHR43065">
    <property type="entry name" value="SENSOR HISTIDINE KINASE"/>
    <property type="match status" value="1"/>
</dbReference>
<evidence type="ECO:0000256" key="4">
    <source>
        <dbReference type="ARBA" id="ARBA00022741"/>
    </source>
</evidence>
<dbReference type="RefSeq" id="WP_145353947.1">
    <property type="nucleotide sequence ID" value="NZ_CP036262.1"/>
</dbReference>
<dbReference type="InterPro" id="IPR005467">
    <property type="entry name" value="His_kinase_dom"/>
</dbReference>
<keyword evidence="3 11" id="KW-0808">Transferase</keyword>
<evidence type="ECO:0000256" key="6">
    <source>
        <dbReference type="ARBA" id="ARBA00022840"/>
    </source>
</evidence>
<evidence type="ECO:0000256" key="8">
    <source>
        <dbReference type="PROSITE-ProRule" id="PRU00169"/>
    </source>
</evidence>
<dbReference type="EMBL" id="CP036262">
    <property type="protein sequence ID" value="QDS95699.1"/>
    <property type="molecule type" value="Genomic_DNA"/>
</dbReference>
<accession>A0A517MLE5</accession>
<dbReference type="GO" id="GO:0000155">
    <property type="term" value="F:phosphorelay sensor kinase activity"/>
    <property type="evidence" value="ECO:0007669"/>
    <property type="project" value="InterPro"/>
</dbReference>
<dbReference type="Pfam" id="PF00072">
    <property type="entry name" value="Response_reg"/>
    <property type="match status" value="1"/>
</dbReference>
<keyword evidence="6" id="KW-0067">ATP-binding</keyword>
<dbReference type="InterPro" id="IPR004358">
    <property type="entry name" value="Sig_transdc_His_kin-like_C"/>
</dbReference>
<comment type="catalytic activity">
    <reaction evidence="1">
        <text>ATP + protein L-histidine = ADP + protein N-phospho-L-histidine.</text>
        <dbReference type="EC" id="2.7.13.3"/>
    </reaction>
</comment>
<dbReference type="InterPro" id="IPR036890">
    <property type="entry name" value="HATPase_C_sf"/>
</dbReference>
<dbReference type="GO" id="GO:0005524">
    <property type="term" value="F:ATP binding"/>
    <property type="evidence" value="ECO:0007669"/>
    <property type="project" value="UniProtKB-KW"/>
</dbReference>
<keyword evidence="7" id="KW-0902">Two-component regulatory system</keyword>
<dbReference type="InterPro" id="IPR036097">
    <property type="entry name" value="HisK_dim/P_sf"/>
</dbReference>
<keyword evidence="8" id="KW-0597">Phosphoprotein</keyword>
<proteinExistence type="predicted"/>
<evidence type="ECO:0000256" key="2">
    <source>
        <dbReference type="ARBA" id="ARBA00012438"/>
    </source>
</evidence>
<dbReference type="Pfam" id="PF02518">
    <property type="entry name" value="HATPase_c"/>
    <property type="match status" value="1"/>
</dbReference>
<evidence type="ECO:0000256" key="3">
    <source>
        <dbReference type="ARBA" id="ARBA00022679"/>
    </source>
</evidence>
<protein>
    <recommendedName>
        <fullName evidence="2">histidine kinase</fullName>
        <ecNumber evidence="2">2.7.13.3</ecNumber>
    </recommendedName>
</protein>
<dbReference type="Gene3D" id="1.10.287.130">
    <property type="match status" value="1"/>
</dbReference>
<evidence type="ECO:0000313" key="11">
    <source>
        <dbReference type="EMBL" id="QDS95699.1"/>
    </source>
</evidence>
<evidence type="ECO:0000313" key="12">
    <source>
        <dbReference type="Proteomes" id="UP000320672"/>
    </source>
</evidence>
<keyword evidence="4" id="KW-0547">Nucleotide-binding</keyword>
<dbReference type="AlphaFoldDB" id="A0A517MLE5"/>
<dbReference type="PROSITE" id="PS50110">
    <property type="entry name" value="RESPONSE_REGULATORY"/>
    <property type="match status" value="1"/>
</dbReference>
<evidence type="ECO:0000256" key="1">
    <source>
        <dbReference type="ARBA" id="ARBA00000085"/>
    </source>
</evidence>
<organism evidence="11 12">
    <name type="scientific">Roseimaritima multifibrata</name>
    <dbReference type="NCBI Taxonomy" id="1930274"/>
    <lineage>
        <taxon>Bacteria</taxon>
        <taxon>Pseudomonadati</taxon>
        <taxon>Planctomycetota</taxon>
        <taxon>Planctomycetia</taxon>
        <taxon>Pirellulales</taxon>
        <taxon>Pirellulaceae</taxon>
        <taxon>Roseimaritima</taxon>
    </lineage>
</organism>
<evidence type="ECO:0000256" key="5">
    <source>
        <dbReference type="ARBA" id="ARBA00022777"/>
    </source>
</evidence>
<dbReference type="EC" id="2.7.13.3" evidence="2"/>
<keyword evidence="12" id="KW-1185">Reference proteome</keyword>
<dbReference type="OrthoDB" id="260274at2"/>
<dbReference type="InterPro" id="IPR003594">
    <property type="entry name" value="HATPase_dom"/>
</dbReference>
<dbReference type="InterPro" id="IPR011006">
    <property type="entry name" value="CheY-like_superfamily"/>
</dbReference>
<dbReference type="PRINTS" id="PR00344">
    <property type="entry name" value="BCTRLSENSOR"/>
</dbReference>
<dbReference type="Gene3D" id="3.30.450.20">
    <property type="entry name" value="PAS domain"/>
    <property type="match status" value="1"/>
</dbReference>
<name>A0A517MLE5_9BACT</name>
<gene>
    <name evidence="11" type="primary">dctB</name>
    <name evidence="11" type="ORF">FF011L_44990</name>
</gene>
<dbReference type="KEGG" id="rml:FF011L_44990"/>
<dbReference type="PROSITE" id="PS50109">
    <property type="entry name" value="HIS_KIN"/>
    <property type="match status" value="1"/>
</dbReference>
<dbReference type="SUPFAM" id="SSF55785">
    <property type="entry name" value="PYP-like sensor domain (PAS domain)"/>
    <property type="match status" value="1"/>
</dbReference>
<dbReference type="InterPro" id="IPR001789">
    <property type="entry name" value="Sig_transdc_resp-reg_receiver"/>
</dbReference>
<dbReference type="PANTHER" id="PTHR43065:SF46">
    <property type="entry name" value="C4-DICARBOXYLATE TRANSPORT SENSOR PROTEIN DCTB"/>
    <property type="match status" value="1"/>
</dbReference>
<dbReference type="Proteomes" id="UP000320672">
    <property type="component" value="Chromosome"/>
</dbReference>
<evidence type="ECO:0000259" key="10">
    <source>
        <dbReference type="PROSITE" id="PS50110"/>
    </source>
</evidence>
<dbReference type="SMART" id="SM00387">
    <property type="entry name" value="HATPase_c"/>
    <property type="match status" value="1"/>
</dbReference>
<feature type="domain" description="Histidine kinase" evidence="9">
    <location>
        <begin position="343"/>
        <end position="577"/>
    </location>
</feature>